<evidence type="ECO:0000259" key="3">
    <source>
        <dbReference type="Pfam" id="PF15361"/>
    </source>
</evidence>
<dbReference type="Pfam" id="PF15361">
    <property type="entry name" value="RIC3"/>
    <property type="match status" value="1"/>
</dbReference>
<keyword evidence="2" id="KW-1133">Transmembrane helix</keyword>
<dbReference type="Ensembl" id="ENSMAMT00000066148.1">
    <property type="protein sequence ID" value="ENSMAMP00000064641.1"/>
    <property type="gene ID" value="ENSMAMG00000027783.1"/>
</dbReference>
<feature type="compositionally biased region" description="Low complexity" evidence="1">
    <location>
        <begin position="60"/>
        <end position="70"/>
    </location>
</feature>
<feature type="region of interest" description="Disordered" evidence="1">
    <location>
        <begin position="243"/>
        <end position="289"/>
    </location>
</feature>
<keyword evidence="5" id="KW-1185">Reference proteome</keyword>
<evidence type="ECO:0000313" key="5">
    <source>
        <dbReference type="Proteomes" id="UP000261640"/>
    </source>
</evidence>
<feature type="compositionally biased region" description="Gly residues" evidence="1">
    <location>
        <begin position="80"/>
        <end position="94"/>
    </location>
</feature>
<proteinExistence type="predicted"/>
<feature type="compositionally biased region" description="Basic and acidic residues" evidence="1">
    <location>
        <begin position="243"/>
        <end position="258"/>
    </location>
</feature>
<dbReference type="Proteomes" id="UP000261640">
    <property type="component" value="Unplaced"/>
</dbReference>
<dbReference type="CTD" id="436654"/>
<reference evidence="4" key="1">
    <citation type="submission" date="2025-08" db="UniProtKB">
        <authorList>
            <consortium name="Ensembl"/>
        </authorList>
    </citation>
    <scope>IDENTIFICATION</scope>
</reference>
<name>A0A7N8YG42_9TELE</name>
<feature type="compositionally biased region" description="Acidic residues" evidence="1">
    <location>
        <begin position="273"/>
        <end position="286"/>
    </location>
</feature>
<dbReference type="InterPro" id="IPR032763">
    <property type="entry name" value="RIC3_N"/>
</dbReference>
<feature type="region of interest" description="Disordered" evidence="1">
    <location>
        <begin position="357"/>
        <end position="387"/>
    </location>
</feature>
<keyword evidence="2" id="KW-0812">Transmembrane</keyword>
<dbReference type="PANTHER" id="PTHR21723">
    <property type="entry name" value="RESISTANCE TO INHIBITORS OF CHOLINESTERASE PROTEIN 3 RIC3"/>
    <property type="match status" value="1"/>
</dbReference>
<feature type="transmembrane region" description="Helical" evidence="2">
    <location>
        <begin position="98"/>
        <end position="119"/>
    </location>
</feature>
<dbReference type="GO" id="GO:0034394">
    <property type="term" value="P:protein localization to cell surface"/>
    <property type="evidence" value="ECO:0007669"/>
    <property type="project" value="TreeGrafter"/>
</dbReference>
<dbReference type="GO" id="GO:0045202">
    <property type="term" value="C:synapse"/>
    <property type="evidence" value="ECO:0007669"/>
    <property type="project" value="GOC"/>
</dbReference>
<evidence type="ECO:0000313" key="4">
    <source>
        <dbReference type="Ensembl" id="ENSMAMP00000064641.1"/>
    </source>
</evidence>
<dbReference type="InParanoid" id="A0A7N8YG42"/>
<dbReference type="AlphaFoldDB" id="A0A7N8YG42"/>
<evidence type="ECO:0000256" key="2">
    <source>
        <dbReference type="SAM" id="Phobius"/>
    </source>
</evidence>
<feature type="domain" description="Resistance to inhibitors of cholinesterase protein 3 N-terminal" evidence="3">
    <location>
        <begin position="15"/>
        <end position="170"/>
    </location>
</feature>
<keyword evidence="2" id="KW-0472">Membrane</keyword>
<feature type="region of interest" description="Disordered" evidence="1">
    <location>
        <begin position="54"/>
        <end position="94"/>
    </location>
</feature>
<dbReference type="GeneID" id="113133246"/>
<dbReference type="GO" id="GO:0043005">
    <property type="term" value="C:neuron projection"/>
    <property type="evidence" value="ECO:0007669"/>
    <property type="project" value="TreeGrafter"/>
</dbReference>
<organism evidence="4 5">
    <name type="scientific">Mastacembelus armatus</name>
    <name type="common">zig-zag eel</name>
    <dbReference type="NCBI Taxonomy" id="205130"/>
    <lineage>
        <taxon>Eukaryota</taxon>
        <taxon>Metazoa</taxon>
        <taxon>Chordata</taxon>
        <taxon>Craniata</taxon>
        <taxon>Vertebrata</taxon>
        <taxon>Euteleostomi</taxon>
        <taxon>Actinopterygii</taxon>
        <taxon>Neopterygii</taxon>
        <taxon>Teleostei</taxon>
        <taxon>Neoteleostei</taxon>
        <taxon>Acanthomorphata</taxon>
        <taxon>Anabantaria</taxon>
        <taxon>Synbranchiformes</taxon>
        <taxon>Mastacembelidae</taxon>
        <taxon>Mastacembelus</taxon>
    </lineage>
</organism>
<dbReference type="RefSeq" id="XP_026167708.1">
    <property type="nucleotide sequence ID" value="XM_026311923.1"/>
</dbReference>
<reference evidence="4" key="2">
    <citation type="submission" date="2025-09" db="UniProtKB">
        <authorList>
            <consortium name="Ensembl"/>
        </authorList>
    </citation>
    <scope>IDENTIFICATION</scope>
</reference>
<dbReference type="PANTHER" id="PTHR21723:SF4">
    <property type="entry name" value="ZGC:92489"/>
    <property type="match status" value="1"/>
</dbReference>
<evidence type="ECO:0000256" key="1">
    <source>
        <dbReference type="SAM" id="MobiDB-lite"/>
    </source>
</evidence>
<dbReference type="GO" id="GO:0007271">
    <property type="term" value="P:synaptic transmission, cholinergic"/>
    <property type="evidence" value="ECO:0007669"/>
    <property type="project" value="TreeGrafter"/>
</dbReference>
<dbReference type="InterPro" id="IPR026160">
    <property type="entry name" value="Ric3"/>
</dbReference>
<protein>
    <submittedName>
        <fullName evidence="4">RIC3 acetylcholine receptor chaperone b</fullName>
    </submittedName>
</protein>
<accession>A0A7N8YG42</accession>
<feature type="compositionally biased region" description="Basic residues" evidence="1">
    <location>
        <begin position="373"/>
        <end position="387"/>
    </location>
</feature>
<dbReference type="GeneTree" id="ENSGT00440000034107"/>
<sequence length="387" mass="42621">MVMSTFQKVTLATCLVLCVALLLPKMLLSRGRKDAAERPEGPGRFPPMLHRQMAPEARGQRAASSSFSRAQNPEAVVRGKGAGPGTGAGTGAGGKSNLAGHIIPVYGFGILLYILYILFKITSKGSSKPSVGRCPSVRSENMKRKITDFELAQLQEKLRETELVMENIVSNAHHSPDRVKGVTADEEERLLQQLTEITRVMQEGQLVEGVDPVNKAQDDWEDYPEAPHQYWKHSCCSCQQSQEHHSPRTERGEERTRADGAALSENIPAEDVAGSEEAEEAEDLSEDTVSKSVFTAMSEEGVGTESDLGINQEGDFHKHKEGEGQIDLGVPEQDLAGVLKELELTLKMTSMMEQEKMEDFTLPAETETSSSRVRCRNKRRRAKKASQ</sequence>
<dbReference type="GO" id="GO:0043025">
    <property type="term" value="C:neuronal cell body"/>
    <property type="evidence" value="ECO:0007669"/>
    <property type="project" value="TreeGrafter"/>
</dbReference>